<evidence type="ECO:0000256" key="9">
    <source>
        <dbReference type="ARBA" id="ARBA00023136"/>
    </source>
</evidence>
<dbReference type="PANTHER" id="PTHR30400:SF0">
    <property type="entry name" value="BIOSYNTHETIC PEPTIDOGLYCAN TRANSGLYCOSYLASE"/>
    <property type="match status" value="1"/>
</dbReference>
<proteinExistence type="inferred from homology"/>
<dbReference type="InterPro" id="IPR023346">
    <property type="entry name" value="Lysozyme-like_dom_sf"/>
</dbReference>
<comment type="subcellular location">
    <subcellularLocation>
        <location evidence="11">Cell inner membrane</location>
        <topology evidence="11">Single-pass membrane protein</topology>
    </subcellularLocation>
</comment>
<comment type="pathway">
    <text evidence="11">Cell wall biogenesis; peptidoglycan biosynthesis.</text>
</comment>
<dbReference type="SUPFAM" id="SSF53955">
    <property type="entry name" value="Lysozyme-like"/>
    <property type="match status" value="1"/>
</dbReference>
<evidence type="ECO:0000256" key="6">
    <source>
        <dbReference type="ARBA" id="ARBA00022960"/>
    </source>
</evidence>
<keyword evidence="9 11" id="KW-0472">Membrane</keyword>
<dbReference type="GO" id="GO:0016763">
    <property type="term" value="F:pentosyltransferase activity"/>
    <property type="evidence" value="ECO:0007669"/>
    <property type="project" value="InterPro"/>
</dbReference>
<evidence type="ECO:0000256" key="2">
    <source>
        <dbReference type="ARBA" id="ARBA00022519"/>
    </source>
</evidence>
<dbReference type="GO" id="GO:0009252">
    <property type="term" value="P:peptidoglycan biosynthetic process"/>
    <property type="evidence" value="ECO:0007669"/>
    <property type="project" value="UniProtKB-UniRule"/>
</dbReference>
<keyword evidence="4 11" id="KW-0808">Transferase</keyword>
<evidence type="ECO:0000256" key="1">
    <source>
        <dbReference type="ARBA" id="ARBA00022475"/>
    </source>
</evidence>
<evidence type="ECO:0000256" key="5">
    <source>
        <dbReference type="ARBA" id="ARBA00022692"/>
    </source>
</evidence>
<comment type="function">
    <text evidence="11">Peptidoglycan polymerase that catalyzes glycan chain elongation from lipid-linked precursors.</text>
</comment>
<keyword evidence="3 11" id="KW-0328">Glycosyltransferase</keyword>
<keyword evidence="10 11" id="KW-0961">Cell wall biogenesis/degradation</keyword>
<evidence type="ECO:0000256" key="4">
    <source>
        <dbReference type="ARBA" id="ARBA00022679"/>
    </source>
</evidence>
<comment type="similarity">
    <text evidence="11">Belongs to the glycosyltransferase 51 family.</text>
</comment>
<dbReference type="GO" id="GO:0009274">
    <property type="term" value="C:peptidoglycan-based cell wall"/>
    <property type="evidence" value="ECO:0007669"/>
    <property type="project" value="InterPro"/>
</dbReference>
<evidence type="ECO:0000256" key="10">
    <source>
        <dbReference type="ARBA" id="ARBA00023316"/>
    </source>
</evidence>
<feature type="domain" description="Glycosyl transferase family 51" evidence="12">
    <location>
        <begin position="71"/>
        <end position="237"/>
    </location>
</feature>
<dbReference type="STRING" id="861298.SAMN04488136_1389"/>
<evidence type="ECO:0000259" key="12">
    <source>
        <dbReference type="Pfam" id="PF00912"/>
    </source>
</evidence>
<evidence type="ECO:0000256" key="8">
    <source>
        <dbReference type="ARBA" id="ARBA00022989"/>
    </source>
</evidence>
<dbReference type="InterPro" id="IPR011812">
    <property type="entry name" value="Pep_trsgly"/>
</dbReference>
<evidence type="ECO:0000313" key="14">
    <source>
        <dbReference type="Proteomes" id="UP000198854"/>
    </source>
</evidence>
<dbReference type="HAMAP" id="MF_00766">
    <property type="entry name" value="PGT_MtgA"/>
    <property type="match status" value="1"/>
</dbReference>
<keyword evidence="6 11" id="KW-0133">Cell shape</keyword>
<dbReference type="NCBIfam" id="TIGR02070">
    <property type="entry name" value="mono_pep_trsgly"/>
    <property type="match status" value="1"/>
</dbReference>
<evidence type="ECO:0000313" key="13">
    <source>
        <dbReference type="EMBL" id="SDH94388.1"/>
    </source>
</evidence>
<name>A0A1G8GJ10_9VIBR</name>
<dbReference type="Gene3D" id="1.10.3810.10">
    <property type="entry name" value="Biosynthetic peptidoglycan transglycosylase-like"/>
    <property type="match status" value="1"/>
</dbReference>
<evidence type="ECO:0000256" key="11">
    <source>
        <dbReference type="HAMAP-Rule" id="MF_00766"/>
    </source>
</evidence>
<sequence length="245" mass="27937">MVKRKVKRRKNIAVAGVFAVIKRRVKRWLLTLIACLLGIPVVLVLVFKFINPPFWGWEIARTFSPPKGYPEHSQHQWVDMSAIAKTMPLAVIASEDQRFSKHWGIDVHALISVLKNSGEDGPNRGASTITQQTAKNVFLFPSHSYVRKAYELYIALLLEAIWGKQRIMEVYLNVVEFGPGIYGVEAASQHYFGVSAKHINRYQAAQLAVVLPNPYRIQPVPMTYYVRHRVSWVLRQMRNLGAVSL</sequence>
<keyword evidence="1 11" id="KW-1003">Cell membrane</keyword>
<dbReference type="InterPro" id="IPR036950">
    <property type="entry name" value="PBP_transglycosylase"/>
</dbReference>
<evidence type="ECO:0000256" key="3">
    <source>
        <dbReference type="ARBA" id="ARBA00022676"/>
    </source>
</evidence>
<dbReference type="UniPathway" id="UPA00219"/>
<keyword evidence="2 11" id="KW-0997">Cell inner membrane</keyword>
<reference evidence="13 14" key="1">
    <citation type="submission" date="2016-10" db="EMBL/GenBank/DDBJ databases">
        <authorList>
            <person name="de Groot N.N."/>
        </authorList>
    </citation>
    <scope>NUCLEOTIDE SEQUENCE [LARGE SCALE GENOMIC DNA]</scope>
    <source>
        <strain evidence="13 14">CGMCC 1.10228</strain>
    </source>
</reference>
<gene>
    <name evidence="11" type="primary">mtgA</name>
    <name evidence="13" type="ORF">SAMN04488136_1389</name>
</gene>
<dbReference type="EC" id="2.4.99.28" evidence="11"/>
<evidence type="ECO:0000256" key="7">
    <source>
        <dbReference type="ARBA" id="ARBA00022984"/>
    </source>
</evidence>
<dbReference type="AlphaFoldDB" id="A0A1G8GJ10"/>
<accession>A0A1G8GJ10</accession>
<dbReference type="InterPro" id="IPR001264">
    <property type="entry name" value="Glyco_trans_51"/>
</dbReference>
<protein>
    <recommendedName>
        <fullName evidence="11">Biosynthetic peptidoglycan transglycosylase</fullName>
        <ecNumber evidence="11">2.4.99.28</ecNumber>
    </recommendedName>
    <alternativeName>
        <fullName evidence="11">Glycan polymerase</fullName>
    </alternativeName>
    <alternativeName>
        <fullName evidence="11">Peptidoglycan glycosyltransferase MtgA</fullName>
        <shortName evidence="11">PGT</shortName>
    </alternativeName>
</protein>
<organism evidence="13 14">
    <name type="scientific">Vibrio xiamenensis</name>
    <dbReference type="NCBI Taxonomy" id="861298"/>
    <lineage>
        <taxon>Bacteria</taxon>
        <taxon>Pseudomonadati</taxon>
        <taxon>Pseudomonadota</taxon>
        <taxon>Gammaproteobacteria</taxon>
        <taxon>Vibrionales</taxon>
        <taxon>Vibrionaceae</taxon>
        <taxon>Vibrio</taxon>
    </lineage>
</organism>
<dbReference type="GO" id="GO:0071555">
    <property type="term" value="P:cell wall organization"/>
    <property type="evidence" value="ECO:0007669"/>
    <property type="project" value="UniProtKB-KW"/>
</dbReference>
<dbReference type="EMBL" id="FNDD01000038">
    <property type="protein sequence ID" value="SDH94388.1"/>
    <property type="molecule type" value="Genomic_DNA"/>
</dbReference>
<keyword evidence="14" id="KW-1185">Reference proteome</keyword>
<keyword evidence="5 11" id="KW-0812">Transmembrane</keyword>
<keyword evidence="7 11" id="KW-0573">Peptidoglycan synthesis</keyword>
<dbReference type="Pfam" id="PF00912">
    <property type="entry name" value="Transgly"/>
    <property type="match status" value="1"/>
</dbReference>
<dbReference type="GO" id="GO:0008360">
    <property type="term" value="P:regulation of cell shape"/>
    <property type="evidence" value="ECO:0007669"/>
    <property type="project" value="UniProtKB-KW"/>
</dbReference>
<feature type="transmembrane region" description="Helical" evidence="11">
    <location>
        <begin position="28"/>
        <end position="50"/>
    </location>
</feature>
<dbReference type="Proteomes" id="UP000198854">
    <property type="component" value="Unassembled WGS sequence"/>
</dbReference>
<comment type="catalytic activity">
    <reaction evidence="11">
        <text>[GlcNAc-(1-&gt;4)-Mur2Ac(oyl-L-Ala-gamma-D-Glu-L-Lys-D-Ala-D-Ala)](n)-di-trans,octa-cis-undecaprenyl diphosphate + beta-D-GlcNAc-(1-&gt;4)-Mur2Ac(oyl-L-Ala-gamma-D-Glu-L-Lys-D-Ala-D-Ala)-di-trans,octa-cis-undecaprenyl diphosphate = [GlcNAc-(1-&gt;4)-Mur2Ac(oyl-L-Ala-gamma-D-Glu-L-Lys-D-Ala-D-Ala)](n+1)-di-trans,octa-cis-undecaprenyl diphosphate + di-trans,octa-cis-undecaprenyl diphosphate + H(+)</text>
        <dbReference type="Rhea" id="RHEA:23708"/>
        <dbReference type="Rhea" id="RHEA-COMP:9602"/>
        <dbReference type="Rhea" id="RHEA-COMP:9603"/>
        <dbReference type="ChEBI" id="CHEBI:15378"/>
        <dbReference type="ChEBI" id="CHEBI:58405"/>
        <dbReference type="ChEBI" id="CHEBI:60033"/>
        <dbReference type="ChEBI" id="CHEBI:78435"/>
        <dbReference type="EC" id="2.4.99.28"/>
    </reaction>
</comment>
<dbReference type="GO" id="GO:0005886">
    <property type="term" value="C:plasma membrane"/>
    <property type="evidence" value="ECO:0007669"/>
    <property type="project" value="UniProtKB-SubCell"/>
</dbReference>
<dbReference type="GO" id="GO:0008955">
    <property type="term" value="F:peptidoglycan glycosyltransferase activity"/>
    <property type="evidence" value="ECO:0007669"/>
    <property type="project" value="UniProtKB-UniRule"/>
</dbReference>
<dbReference type="PANTHER" id="PTHR30400">
    <property type="entry name" value="MONOFUNCTIONAL BIOSYNTHETIC PEPTIDOGLYCAN TRANSGLYCOSYLASE"/>
    <property type="match status" value="1"/>
</dbReference>
<keyword evidence="8 11" id="KW-1133">Transmembrane helix</keyword>